<dbReference type="RefSeq" id="WP_326124828.1">
    <property type="nucleotide sequence ID" value="NZ_JARSFG010000024.1"/>
</dbReference>
<comment type="similarity">
    <text evidence="2">Belongs to the membrane fusion protein (MFP) (TC 8.A.1) family.</text>
</comment>
<keyword evidence="6 8" id="KW-0472">Membrane</keyword>
<dbReference type="GO" id="GO:0016020">
    <property type="term" value="C:membrane"/>
    <property type="evidence" value="ECO:0007669"/>
    <property type="project" value="UniProtKB-SubCell"/>
</dbReference>
<accession>A0AAW9NY26</accession>
<dbReference type="PRINTS" id="PR01490">
    <property type="entry name" value="RTXTOXIND"/>
</dbReference>
<dbReference type="EMBL" id="JARSFG010000024">
    <property type="protein sequence ID" value="MEC1180251.1"/>
    <property type="molecule type" value="Genomic_DNA"/>
</dbReference>
<keyword evidence="7" id="KW-0175">Coiled coil</keyword>
<evidence type="ECO:0000256" key="6">
    <source>
        <dbReference type="ARBA" id="ARBA00023136"/>
    </source>
</evidence>
<evidence type="ECO:0000256" key="1">
    <source>
        <dbReference type="ARBA" id="ARBA00004167"/>
    </source>
</evidence>
<gene>
    <name evidence="10" type="ORF">P9B03_17240</name>
</gene>
<evidence type="ECO:0000256" key="7">
    <source>
        <dbReference type="SAM" id="Coils"/>
    </source>
</evidence>
<dbReference type="Gene3D" id="2.40.30.170">
    <property type="match status" value="1"/>
</dbReference>
<evidence type="ECO:0000313" key="10">
    <source>
        <dbReference type="EMBL" id="MEC1180251.1"/>
    </source>
</evidence>
<dbReference type="InterPro" id="IPR006144">
    <property type="entry name" value="Secretion_HlyD_CS"/>
</dbReference>
<feature type="transmembrane region" description="Helical" evidence="8">
    <location>
        <begin position="25"/>
        <end position="46"/>
    </location>
</feature>
<organism evidence="10 11">
    <name type="scientific">Metasolibacillus meyeri</name>
    <dbReference type="NCBI Taxonomy" id="1071052"/>
    <lineage>
        <taxon>Bacteria</taxon>
        <taxon>Bacillati</taxon>
        <taxon>Bacillota</taxon>
        <taxon>Bacilli</taxon>
        <taxon>Bacillales</taxon>
        <taxon>Caryophanaceae</taxon>
        <taxon>Metasolibacillus</taxon>
    </lineage>
</organism>
<dbReference type="InterPro" id="IPR011053">
    <property type="entry name" value="Single_hybrid_motif"/>
</dbReference>
<comment type="caution">
    <text evidence="10">The sequence shown here is derived from an EMBL/GenBank/DDBJ whole genome shotgun (WGS) entry which is preliminary data.</text>
</comment>
<dbReference type="SUPFAM" id="SSF51230">
    <property type="entry name" value="Single hybrid motif"/>
    <property type="match status" value="1"/>
</dbReference>
<feature type="coiled-coil region" evidence="7">
    <location>
        <begin position="284"/>
        <end position="407"/>
    </location>
</feature>
<dbReference type="GO" id="GO:0009306">
    <property type="term" value="P:protein secretion"/>
    <property type="evidence" value="ECO:0007669"/>
    <property type="project" value="InterPro"/>
</dbReference>
<evidence type="ECO:0000259" key="9">
    <source>
        <dbReference type="Pfam" id="PF26002"/>
    </source>
</evidence>
<dbReference type="Pfam" id="PF26002">
    <property type="entry name" value="Beta-barrel_AprE"/>
    <property type="match status" value="1"/>
</dbReference>
<protein>
    <submittedName>
        <fullName evidence="10">HlyD family efflux transporter periplasmic adaptor subunit</fullName>
    </submittedName>
</protein>
<feature type="coiled-coil region" evidence="7">
    <location>
        <begin position="95"/>
        <end position="122"/>
    </location>
</feature>
<keyword evidence="5 8" id="KW-1133">Transmembrane helix</keyword>
<evidence type="ECO:0000256" key="3">
    <source>
        <dbReference type="ARBA" id="ARBA00022448"/>
    </source>
</evidence>
<comment type="subcellular location">
    <subcellularLocation>
        <location evidence="1">Membrane</location>
        <topology evidence="1">Single-pass membrane protein</topology>
    </subcellularLocation>
</comment>
<evidence type="ECO:0000313" key="11">
    <source>
        <dbReference type="Proteomes" id="UP001344888"/>
    </source>
</evidence>
<keyword evidence="11" id="KW-1185">Reference proteome</keyword>
<evidence type="ECO:0000256" key="8">
    <source>
        <dbReference type="SAM" id="Phobius"/>
    </source>
</evidence>
<name>A0AAW9NY26_9BACL</name>
<keyword evidence="4 8" id="KW-0812">Transmembrane</keyword>
<sequence>MKIKINNLNDLTDSREILESKPHPFVPMFITILVTFIIGAIAWSYFSEMDVVAKANGIVRPNEKIHTVQAPLFGKVEEVYIKEGQRVELGDTLFSIEQAKVLKELENRKTELEEIEKKLTLLTTYKESIQVKKNLFAGTEENKYSELVDQYIVDYNKLKLDFDNAVVDIEQKRRGLKQSSEMVDIHILEKERTLKSETNKHEVAVAILEEKIDQLTLDLDNENKLRESIVMKENYIESSDAVRNAQFTSYQKRLEQLTLAVDDYKKVYERSLELGERFVSKVQLDKEKMQYENALIELESFENSTLFELDTNIKQLETQLQQVKTDLENLNKITDLTIDNEGLNLEKEHLNKNIESMNNQQNLLNQGEQVALDKFELDKFVEINNLLEAEENKKKAVEENIEHLEITLKNGAITASTTGTINIMKEINVGEFVQSGETILTIIPDNESEYKVMLAVTNQEIGKIHIGDNVNFHFSAFPKQNFGYLTGEITSISSDSSVGENGMSYYTVEASLTNKQLSNKQGEKAEVKVGMTADASVITESKKILYYLLEKINFID</sequence>
<proteinExistence type="inferred from homology"/>
<dbReference type="InterPro" id="IPR050739">
    <property type="entry name" value="MFP"/>
</dbReference>
<evidence type="ECO:0000256" key="2">
    <source>
        <dbReference type="ARBA" id="ARBA00009477"/>
    </source>
</evidence>
<feature type="domain" description="AprE-like beta-barrel" evidence="9">
    <location>
        <begin position="454"/>
        <end position="539"/>
    </location>
</feature>
<dbReference type="PANTHER" id="PTHR30386:SF26">
    <property type="entry name" value="TRANSPORT PROTEIN COMB"/>
    <property type="match status" value="1"/>
</dbReference>
<dbReference type="PANTHER" id="PTHR30386">
    <property type="entry name" value="MEMBRANE FUSION SUBUNIT OF EMRAB-TOLC MULTIDRUG EFFLUX PUMP"/>
    <property type="match status" value="1"/>
</dbReference>
<reference evidence="10 11" key="1">
    <citation type="submission" date="2023-03" db="EMBL/GenBank/DDBJ databases">
        <title>Bacillus Genome Sequencing.</title>
        <authorList>
            <person name="Dunlap C."/>
        </authorList>
    </citation>
    <scope>NUCLEOTIDE SEQUENCE [LARGE SCALE GENOMIC DNA]</scope>
    <source>
        <strain evidence="10 11">B-59205</strain>
    </source>
</reference>
<evidence type="ECO:0000256" key="4">
    <source>
        <dbReference type="ARBA" id="ARBA00022692"/>
    </source>
</evidence>
<keyword evidence="3" id="KW-0813">Transport</keyword>
<dbReference type="AlphaFoldDB" id="A0AAW9NY26"/>
<dbReference type="Proteomes" id="UP001344888">
    <property type="component" value="Unassembled WGS sequence"/>
</dbReference>
<dbReference type="Gene3D" id="2.40.50.100">
    <property type="match status" value="1"/>
</dbReference>
<dbReference type="PROSITE" id="PS00543">
    <property type="entry name" value="HLYD_FAMILY"/>
    <property type="match status" value="1"/>
</dbReference>
<dbReference type="InterPro" id="IPR058982">
    <property type="entry name" value="Beta-barrel_AprE"/>
</dbReference>
<evidence type="ECO:0000256" key="5">
    <source>
        <dbReference type="ARBA" id="ARBA00022989"/>
    </source>
</evidence>